<dbReference type="RefSeq" id="WP_147073486.1">
    <property type="nucleotide sequence ID" value="NZ_AP021884.1"/>
</dbReference>
<accession>A0A512L8Y0</accession>
<name>A0A512L8Y0_9PROT</name>
<organism evidence="1 2">
    <name type="scientific">Sulfuriferula plumbiphila</name>
    <dbReference type="NCBI Taxonomy" id="171865"/>
    <lineage>
        <taxon>Bacteria</taxon>
        <taxon>Pseudomonadati</taxon>
        <taxon>Pseudomonadota</taxon>
        <taxon>Betaproteobacteria</taxon>
        <taxon>Nitrosomonadales</taxon>
        <taxon>Sulfuricellaceae</taxon>
        <taxon>Sulfuriferula</taxon>
    </lineage>
</organism>
<reference evidence="1 2" key="1">
    <citation type="submission" date="2019-07" db="EMBL/GenBank/DDBJ databases">
        <title>Whole genome shotgun sequence of Thiobacillus plumbophilus NBRC 107929.</title>
        <authorList>
            <person name="Hosoyama A."/>
            <person name="Uohara A."/>
            <person name="Ohji S."/>
            <person name="Ichikawa N."/>
        </authorList>
    </citation>
    <scope>NUCLEOTIDE SEQUENCE [LARGE SCALE GENOMIC DNA]</scope>
    <source>
        <strain evidence="1 2">NBRC 107929</strain>
    </source>
</reference>
<keyword evidence="2" id="KW-1185">Reference proteome</keyword>
<comment type="caution">
    <text evidence="1">The sequence shown here is derived from an EMBL/GenBank/DDBJ whole genome shotgun (WGS) entry which is preliminary data.</text>
</comment>
<protein>
    <submittedName>
        <fullName evidence="1">Uncharacterized protein</fullName>
    </submittedName>
</protein>
<sequence>MAANLFPVSDTQIPASRTKHAGEALKIITDFLKWIEREKGLVLCEPYKPQYDWFIPVLYRSKDLAAEFLGISAKASPDNMQ</sequence>
<evidence type="ECO:0000313" key="2">
    <source>
        <dbReference type="Proteomes" id="UP000321337"/>
    </source>
</evidence>
<proteinExistence type="predicted"/>
<gene>
    <name evidence="1" type="ORF">TPL01_20840</name>
</gene>
<evidence type="ECO:0000313" key="1">
    <source>
        <dbReference type="EMBL" id="GEP30946.1"/>
    </source>
</evidence>
<dbReference type="Proteomes" id="UP000321337">
    <property type="component" value="Unassembled WGS sequence"/>
</dbReference>
<dbReference type="AlphaFoldDB" id="A0A512L8Y0"/>
<dbReference type="OrthoDB" id="8565869at2"/>
<dbReference type="EMBL" id="BKAD01000021">
    <property type="protein sequence ID" value="GEP30946.1"/>
    <property type="molecule type" value="Genomic_DNA"/>
</dbReference>